<feature type="transmembrane region" description="Helical" evidence="3">
    <location>
        <begin position="549"/>
        <end position="568"/>
    </location>
</feature>
<dbReference type="NCBIfam" id="TIGR01760">
    <property type="entry name" value="tape_meas_TP901"/>
    <property type="match status" value="1"/>
</dbReference>
<dbReference type="InterPro" id="IPR010090">
    <property type="entry name" value="Phage_tape_meas"/>
</dbReference>
<feature type="transmembrane region" description="Helical" evidence="3">
    <location>
        <begin position="399"/>
        <end position="421"/>
    </location>
</feature>
<reference evidence="5 6" key="1">
    <citation type="submission" date="2015-09" db="EMBL/GenBank/DDBJ databases">
        <authorList>
            <consortium name="Pathogen Informatics"/>
        </authorList>
    </citation>
    <scope>NUCLEOTIDE SEQUENCE [LARGE SCALE GENOMIC DNA]</scope>
    <source>
        <strain evidence="5 6">2789STDY5834921</strain>
    </source>
</reference>
<evidence type="ECO:0000256" key="1">
    <source>
        <dbReference type="ARBA" id="ARBA00022612"/>
    </source>
</evidence>
<gene>
    <name evidence="5" type="ORF">ERS852533_01308</name>
</gene>
<dbReference type="AlphaFoldDB" id="A0A174N846"/>
<keyword evidence="3" id="KW-0472">Membrane</keyword>
<sequence length="1011" mass="105899">MGMESVYKLSVILNLVDNLSGQMNNVQSSVSGSVDKLNSAFGTMQKAGVAMAGIGGTITGLAMKTVTATFDTQNALGELSSLGVKDLKAVEDAAKSFSDTWAGTSKSDFITAAYDIKSGIASLTDEGVAQFTELAALTGKATKSTTEEMGSLFATGYGIYKGFYDDMSDLEFGEMFSAGIATAVKNYKTSGSEMASAISALGATATNANVPLEEQLAIMGQLQTTMSGSEAATKYKSFLNQASSAGEKLGLTFLDTNNQLKSMPEILTELKGKYGDTIDAVEKRELKEAFGTDEAVALIDLLYNNVETLDSGIQDLQGSMKSGITVTEEMAEAINNTPEQKFQVLKQQIHNNVEELGNGLLPAVNNTMDKVSGLIKKGSDWISNNQETVQSIMNIALKLGIFLVIAGSVMGVVGSLGKLFLSAKNAIGLVKTATLGMNTAFLASPITWVIVGIVALVAAFVVLWNKSEAFRSFWTGLFEQVKSAVMQAWSSIQPALQNLAKKLMELWQAVQPIIQIFEKVGAVVLVVLGSIFAGAIQGAISALTPLIDAFSSFVSFVTNVVNAVVALFKGDFSGAIDFASDAVGDFKDFIENGFNAILSFIGGFVSGFLDAVGGALSAIGIDASETISSMKNTVKNGLEAVKGFFGNILGAASDTVKEKLGNMKAAYEEHGGGIKGVAAAAVEGVKGYYTAGFTFLDNLTGGKLTSIKNQFSEKMSGVANAVSTGMSAAKSYASTQLSNMQAAYQASGGGIKGIVSATMTGVQGTFSTAYSAINTLTGGRLESVRSTIASKIQAAKSTVDSTLESIRSAFSSKLEAARSAVSGAIGRIKSCFNFSWSLPSLKLPHISISGSFSINPPSVPKFGISWYKDGGILNGATIFGAMGGKLLGGGEAGAEAVLPLSELWKQMTEIVRGVVKGENEESGDSVQQTGASITSALTSKAASVRKEKESKTTTKETYTTEKWGREGGTTIHQISFTVDISKIKDLPLLYKLIDELKDAQNRTDSPTPATA</sequence>
<dbReference type="PANTHER" id="PTHR37813">
    <property type="entry name" value="FELS-2 PROPHAGE PROTEIN"/>
    <property type="match status" value="1"/>
</dbReference>
<evidence type="ECO:0000259" key="4">
    <source>
        <dbReference type="Pfam" id="PF10145"/>
    </source>
</evidence>
<feature type="domain" description="Phage tail tape measure protein" evidence="4">
    <location>
        <begin position="91"/>
        <end position="291"/>
    </location>
</feature>
<feature type="transmembrane region" description="Helical" evidence="3">
    <location>
        <begin position="520"/>
        <end position="543"/>
    </location>
</feature>
<feature type="compositionally biased region" description="Basic and acidic residues" evidence="2">
    <location>
        <begin position="944"/>
        <end position="961"/>
    </location>
</feature>
<feature type="region of interest" description="Disordered" evidence="2">
    <location>
        <begin position="937"/>
        <end position="961"/>
    </location>
</feature>
<keyword evidence="1" id="KW-1188">Viral release from host cell</keyword>
<accession>A0A174N846</accession>
<dbReference type="Gene3D" id="1.20.120.20">
    <property type="entry name" value="Apolipoprotein"/>
    <property type="match status" value="1"/>
</dbReference>
<keyword evidence="3" id="KW-1133">Transmembrane helix</keyword>
<evidence type="ECO:0000313" key="6">
    <source>
        <dbReference type="Proteomes" id="UP000095413"/>
    </source>
</evidence>
<dbReference type="Proteomes" id="UP000095413">
    <property type="component" value="Unassembled WGS sequence"/>
</dbReference>
<evidence type="ECO:0000313" key="5">
    <source>
        <dbReference type="EMBL" id="CUP42540.1"/>
    </source>
</evidence>
<dbReference type="EMBL" id="CZBA01000006">
    <property type="protein sequence ID" value="CUP42540.1"/>
    <property type="molecule type" value="Genomic_DNA"/>
</dbReference>
<feature type="transmembrane region" description="Helical" evidence="3">
    <location>
        <begin position="441"/>
        <end position="464"/>
    </location>
</feature>
<dbReference type="PANTHER" id="PTHR37813:SF1">
    <property type="entry name" value="FELS-2 PROPHAGE PROTEIN"/>
    <property type="match status" value="1"/>
</dbReference>
<keyword evidence="3" id="KW-0812">Transmembrane</keyword>
<dbReference type="OrthoDB" id="28713at2"/>
<dbReference type="RefSeq" id="WP_055055766.1">
    <property type="nucleotide sequence ID" value="NZ_CZBA01000006.1"/>
</dbReference>
<evidence type="ECO:0000256" key="3">
    <source>
        <dbReference type="SAM" id="Phobius"/>
    </source>
</evidence>
<evidence type="ECO:0000256" key="2">
    <source>
        <dbReference type="SAM" id="MobiDB-lite"/>
    </source>
</evidence>
<protein>
    <submittedName>
        <fullName evidence="5">Phage-related minor tail protein</fullName>
    </submittedName>
</protein>
<organism evidence="5 6">
    <name type="scientific">Blautia obeum</name>
    <dbReference type="NCBI Taxonomy" id="40520"/>
    <lineage>
        <taxon>Bacteria</taxon>
        <taxon>Bacillati</taxon>
        <taxon>Bacillota</taxon>
        <taxon>Clostridia</taxon>
        <taxon>Lachnospirales</taxon>
        <taxon>Lachnospiraceae</taxon>
        <taxon>Blautia</taxon>
    </lineage>
</organism>
<dbReference type="Pfam" id="PF10145">
    <property type="entry name" value="PhageMin_Tail"/>
    <property type="match status" value="1"/>
</dbReference>
<name>A0A174N846_9FIRM</name>
<proteinExistence type="predicted"/>